<accession>A0A034VN19</accession>
<sequence>MESAQATTYEPLEGRGAGIRHEPMDSPEADVRAPKDHKHSVYVALLAAGIGFVLPYNSFIIAADYWQARFPGRSVALDMSMTYIIVAFATVLLNNVFLSLAPFRVRILFGYVVSFTTLIFVAVCEVAFHMFAANTAYSVNLAAVSLVAIGCTVQQSSFYGFASMLPKQYTQAVMAGESIAGFLVSSNRVVTKMLIQNDRLSTVIFFLTSTLYVLLSYAMHLFTINSPFVRYHMKACAKIVLRPDEDRLQNDLDGDTPIAKYGVLTLEPTSPPANATNSTTGALSFSNPVYELSNPTAGESVIEGLNSLPDMPSTPQESTTPTTVAFKVEHVLTPGTCTPGKLSDLKNGFVSRWTVAQAIYPYMVCIALAYCVTLSLYPGIESEIISCSLGTWLPVLLMFTFNTADVIGKLLAALPYPWSRRQLILMSGLRIVLVPLLLLCCAPRHQPVISGETAAFIFTIGLGVSNGLAGSLPMMLAPAKVPGTLKEVTGNMMTLSYNVGLTTGSLIGYVFESMLGAQLTNPCPTYPYAPASMLDPTGAHAQFISTTSTSSTAAPILNTTAVAAALFTTTVSTLLPTTEASTTALATTTAAAAVSTTSTTMAPLLPTLITPTTALVTSTAAAILSSVAGTIDNVVSAVVSTVSTAALGDLTGETSISTTDPQTPIELMQQI</sequence>
<feature type="transmembrane region" description="Helical" evidence="7">
    <location>
        <begin position="454"/>
        <end position="475"/>
    </location>
</feature>
<feature type="transmembrane region" description="Helical" evidence="7">
    <location>
        <begin position="384"/>
        <end position="403"/>
    </location>
</feature>
<dbReference type="GO" id="GO:0008504">
    <property type="term" value="F:monoamine transmembrane transporter activity"/>
    <property type="evidence" value="ECO:0007669"/>
    <property type="project" value="TreeGrafter"/>
</dbReference>
<dbReference type="GO" id="GO:0005337">
    <property type="term" value="F:nucleoside transmembrane transporter activity"/>
    <property type="evidence" value="ECO:0007669"/>
    <property type="project" value="InterPro"/>
</dbReference>
<evidence type="ECO:0000256" key="3">
    <source>
        <dbReference type="ARBA" id="ARBA00022448"/>
    </source>
</evidence>
<evidence type="ECO:0000256" key="5">
    <source>
        <dbReference type="ARBA" id="ARBA00022989"/>
    </source>
</evidence>
<dbReference type="EMBL" id="GAKP01015083">
    <property type="protein sequence ID" value="JAC43869.1"/>
    <property type="molecule type" value="Transcribed_RNA"/>
</dbReference>
<feature type="transmembrane region" description="Helical" evidence="7">
    <location>
        <begin position="108"/>
        <end position="131"/>
    </location>
</feature>
<dbReference type="Proteomes" id="UP001652620">
    <property type="component" value="Chromosome 5"/>
</dbReference>
<dbReference type="EMBL" id="GAKP01015082">
    <property type="protein sequence ID" value="JAC43870.1"/>
    <property type="molecule type" value="Transcribed_RNA"/>
</dbReference>
<organism evidence="8">
    <name type="scientific">Bactrocera dorsalis</name>
    <name type="common">Oriental fruit fly</name>
    <name type="synonym">Dacus dorsalis</name>
    <dbReference type="NCBI Taxonomy" id="27457"/>
    <lineage>
        <taxon>Eukaryota</taxon>
        <taxon>Metazoa</taxon>
        <taxon>Ecdysozoa</taxon>
        <taxon>Arthropoda</taxon>
        <taxon>Hexapoda</taxon>
        <taxon>Insecta</taxon>
        <taxon>Pterygota</taxon>
        <taxon>Neoptera</taxon>
        <taxon>Endopterygota</taxon>
        <taxon>Diptera</taxon>
        <taxon>Brachycera</taxon>
        <taxon>Muscomorpha</taxon>
        <taxon>Tephritoidea</taxon>
        <taxon>Tephritidae</taxon>
        <taxon>Bactrocera</taxon>
        <taxon>Bactrocera</taxon>
    </lineage>
</organism>
<feature type="transmembrane region" description="Helical" evidence="7">
    <location>
        <begin position="423"/>
        <end position="442"/>
    </location>
</feature>
<evidence type="ECO:0000313" key="9">
    <source>
        <dbReference type="Proteomes" id="UP001652620"/>
    </source>
</evidence>
<dbReference type="Pfam" id="PF01733">
    <property type="entry name" value="Nucleoside_tran"/>
    <property type="match status" value="2"/>
</dbReference>
<feature type="transmembrane region" description="Helical" evidence="7">
    <location>
        <begin position="41"/>
        <end position="61"/>
    </location>
</feature>
<keyword evidence="3" id="KW-0813">Transport</keyword>
<evidence type="ECO:0000313" key="8">
    <source>
        <dbReference type="EMBL" id="JAC43869.1"/>
    </source>
</evidence>
<evidence type="ECO:0000256" key="4">
    <source>
        <dbReference type="ARBA" id="ARBA00022692"/>
    </source>
</evidence>
<dbReference type="InterPro" id="IPR002259">
    <property type="entry name" value="Eqnu_transpt"/>
</dbReference>
<feature type="transmembrane region" description="Helical" evidence="7">
    <location>
        <begin position="137"/>
        <end position="161"/>
    </location>
</feature>
<feature type="transmembrane region" description="Helical" evidence="7">
    <location>
        <begin position="495"/>
        <end position="511"/>
    </location>
</feature>
<feature type="transmembrane region" description="Helical" evidence="7">
    <location>
        <begin position="202"/>
        <end position="224"/>
    </location>
</feature>
<keyword evidence="9" id="KW-1185">Reference proteome</keyword>
<comment type="subcellular location">
    <subcellularLocation>
        <location evidence="1">Membrane</location>
        <topology evidence="1">Multi-pass membrane protein</topology>
    </subcellularLocation>
</comment>
<feature type="transmembrane region" description="Helical" evidence="7">
    <location>
        <begin position="81"/>
        <end position="101"/>
    </location>
</feature>
<evidence type="ECO:0000313" key="10">
    <source>
        <dbReference type="RefSeq" id="XP_011199906.1"/>
    </source>
</evidence>
<dbReference type="GO" id="GO:0005886">
    <property type="term" value="C:plasma membrane"/>
    <property type="evidence" value="ECO:0007669"/>
    <property type="project" value="TreeGrafter"/>
</dbReference>
<comment type="similarity">
    <text evidence="2">Belongs to the SLC29A/ENT transporter (TC 2.A.57) family.</text>
</comment>
<dbReference type="AlphaFoldDB" id="A0A034VN19"/>
<keyword evidence="4 7" id="KW-0812">Transmembrane</keyword>
<evidence type="ECO:0000256" key="7">
    <source>
        <dbReference type="SAM" id="Phobius"/>
    </source>
</evidence>
<evidence type="ECO:0000256" key="6">
    <source>
        <dbReference type="ARBA" id="ARBA00023136"/>
    </source>
</evidence>
<keyword evidence="6 7" id="KW-0472">Membrane</keyword>
<keyword evidence="5 7" id="KW-1133">Transmembrane helix</keyword>
<evidence type="ECO:0000256" key="1">
    <source>
        <dbReference type="ARBA" id="ARBA00004141"/>
    </source>
</evidence>
<evidence type="ECO:0000256" key="2">
    <source>
        <dbReference type="ARBA" id="ARBA00007965"/>
    </source>
</evidence>
<dbReference type="PANTHER" id="PTHR10332:SF10">
    <property type="entry name" value="EQUILIBRATIVE NUCLEOSIDE TRANSPORTER 4"/>
    <property type="match status" value="1"/>
</dbReference>
<dbReference type="CTD" id="39461"/>
<dbReference type="PANTHER" id="PTHR10332">
    <property type="entry name" value="EQUILIBRATIVE NUCLEOSIDE TRANSPORTER"/>
    <property type="match status" value="1"/>
</dbReference>
<name>A0A034VN19_BACDO</name>
<reference evidence="10" key="2">
    <citation type="submission" date="2025-04" db="UniProtKB">
        <authorList>
            <consortium name="RefSeq"/>
        </authorList>
    </citation>
    <scope>IDENTIFICATION</scope>
    <source>
        <strain evidence="10">Punador</strain>
    </source>
</reference>
<feature type="transmembrane region" description="Helical" evidence="7">
    <location>
        <begin position="359"/>
        <end position="377"/>
    </location>
</feature>
<gene>
    <name evidence="8" type="primary">S29A4</name>
    <name evidence="10" type="synonym">LOC105223773</name>
</gene>
<reference evidence="8" key="1">
    <citation type="journal article" date="2014" name="BMC Genomics">
        <title>Characterizing the developmental transcriptome of the oriental fruit fly, Bactrocera dorsalis (Diptera: Tephritidae) through comparative genomic analysis with Drosophila melanogaster utilizing modENCODE datasets.</title>
        <authorList>
            <person name="Geib S.M."/>
            <person name="Calla B."/>
            <person name="Hall B."/>
            <person name="Hou S."/>
            <person name="Manoukis N.C."/>
        </authorList>
    </citation>
    <scope>NUCLEOTIDE SEQUENCE</scope>
    <source>
        <strain evidence="8">Punador</strain>
    </source>
</reference>
<dbReference type="KEGG" id="bdr:105223773"/>
<dbReference type="OrthoDB" id="10014563at2759"/>
<dbReference type="OMA" id="ARGMNEF"/>
<dbReference type="RefSeq" id="XP_011199906.1">
    <property type="nucleotide sequence ID" value="XM_011201604.3"/>
</dbReference>
<protein>
    <submittedName>
        <fullName evidence="8 10">Equilibrative nucleoside transporter 4</fullName>
    </submittedName>
</protein>
<dbReference type="GeneID" id="105223773"/>
<proteinExistence type="inferred from homology"/>